<dbReference type="InterPro" id="IPR016930">
    <property type="entry name" value="UCP029644"/>
</dbReference>
<evidence type="ECO:0000256" key="1">
    <source>
        <dbReference type="SAM" id="SignalP"/>
    </source>
</evidence>
<accession>A0ABN6PJM4</accession>
<reference evidence="4" key="1">
    <citation type="submission" date="2022-04" db="EMBL/GenBank/DDBJ databases">
        <title>Whole genome sequence of Sphaerotilus sp. FB-5.</title>
        <authorList>
            <person name="Takeda M."/>
            <person name="Narihara S."/>
            <person name="Akimoto M."/>
            <person name="Akimoto R."/>
            <person name="Nishiyashiki S."/>
            <person name="Murakami T."/>
        </authorList>
    </citation>
    <scope>NUCLEOTIDE SEQUENCE</scope>
    <source>
        <strain evidence="4">FB-5</strain>
    </source>
</reference>
<dbReference type="InterPro" id="IPR018392">
    <property type="entry name" value="LysM"/>
</dbReference>
<evidence type="ECO:0000259" key="3">
    <source>
        <dbReference type="PROSITE" id="PS51782"/>
    </source>
</evidence>
<dbReference type="InterPro" id="IPR012373">
    <property type="entry name" value="Ferrdict_sens_TM"/>
</dbReference>
<dbReference type="PROSITE" id="PS50853">
    <property type="entry name" value="FN3"/>
    <property type="match status" value="1"/>
</dbReference>
<dbReference type="InterPro" id="IPR036779">
    <property type="entry name" value="LysM_dom_sf"/>
</dbReference>
<dbReference type="CDD" id="cd00118">
    <property type="entry name" value="LysM"/>
    <property type="match status" value="1"/>
</dbReference>
<keyword evidence="5" id="KW-1185">Reference proteome</keyword>
<dbReference type="InterPro" id="IPR003961">
    <property type="entry name" value="FN3_dom"/>
</dbReference>
<feature type="domain" description="LysM" evidence="3">
    <location>
        <begin position="44"/>
        <end position="91"/>
    </location>
</feature>
<dbReference type="InterPro" id="IPR013783">
    <property type="entry name" value="Ig-like_fold"/>
</dbReference>
<dbReference type="PANTHER" id="PTHR30273:SF2">
    <property type="entry name" value="PROTEIN FECR"/>
    <property type="match status" value="1"/>
</dbReference>
<dbReference type="Pfam" id="PF01476">
    <property type="entry name" value="LysM"/>
    <property type="match status" value="1"/>
</dbReference>
<evidence type="ECO:0000259" key="2">
    <source>
        <dbReference type="PROSITE" id="PS50853"/>
    </source>
</evidence>
<dbReference type="RefSeq" id="WP_251973345.1">
    <property type="nucleotide sequence ID" value="NZ_AP025730.1"/>
</dbReference>
<evidence type="ECO:0000313" key="4">
    <source>
        <dbReference type="EMBL" id="BDI05301.1"/>
    </source>
</evidence>
<feature type="domain" description="Fibronectin type-III" evidence="2">
    <location>
        <begin position="461"/>
        <end position="548"/>
    </location>
</feature>
<dbReference type="Gene3D" id="2.60.40.10">
    <property type="entry name" value="Immunoglobulins"/>
    <property type="match status" value="2"/>
</dbReference>
<dbReference type="Pfam" id="PF04773">
    <property type="entry name" value="FecR"/>
    <property type="match status" value="1"/>
</dbReference>
<evidence type="ECO:0000313" key="5">
    <source>
        <dbReference type="Proteomes" id="UP001057498"/>
    </source>
</evidence>
<evidence type="ECO:0008006" key="6">
    <source>
        <dbReference type="Google" id="ProtNLM"/>
    </source>
</evidence>
<gene>
    <name evidence="4" type="ORF">CATMQ487_22710</name>
</gene>
<organism evidence="4 5">
    <name type="scientific">Sphaerotilus microaerophilus</name>
    <dbReference type="NCBI Taxonomy" id="2914710"/>
    <lineage>
        <taxon>Bacteria</taxon>
        <taxon>Pseudomonadati</taxon>
        <taxon>Pseudomonadota</taxon>
        <taxon>Betaproteobacteria</taxon>
        <taxon>Burkholderiales</taxon>
        <taxon>Sphaerotilaceae</taxon>
        <taxon>Sphaerotilus</taxon>
    </lineage>
</organism>
<dbReference type="InterPro" id="IPR036116">
    <property type="entry name" value="FN3_sf"/>
</dbReference>
<dbReference type="PANTHER" id="PTHR30273">
    <property type="entry name" value="PERIPLASMIC SIGNAL SENSOR AND SIGMA FACTOR ACTIVATOR FECR-RELATED"/>
    <property type="match status" value="1"/>
</dbReference>
<feature type="signal peptide" evidence="1">
    <location>
        <begin position="1"/>
        <end position="33"/>
    </location>
</feature>
<dbReference type="PROSITE" id="PS51782">
    <property type="entry name" value="LYSM"/>
    <property type="match status" value="1"/>
</dbReference>
<dbReference type="PIRSF" id="PIRSF029644">
    <property type="entry name" value="UCP029644"/>
    <property type="match status" value="1"/>
</dbReference>
<dbReference type="Gene3D" id="2.60.120.1440">
    <property type="match status" value="1"/>
</dbReference>
<dbReference type="SUPFAM" id="SSF54106">
    <property type="entry name" value="LysM domain"/>
    <property type="match status" value="1"/>
</dbReference>
<proteinExistence type="predicted"/>
<dbReference type="Gene3D" id="3.10.350.10">
    <property type="entry name" value="LysM domain"/>
    <property type="match status" value="1"/>
</dbReference>
<dbReference type="Proteomes" id="UP001057498">
    <property type="component" value="Chromosome"/>
</dbReference>
<keyword evidence="1" id="KW-0732">Signal</keyword>
<dbReference type="SUPFAM" id="SSF49265">
    <property type="entry name" value="Fibronectin type III"/>
    <property type="match status" value="1"/>
</dbReference>
<feature type="chain" id="PRO_5045117965" description="FecR family protein" evidence="1">
    <location>
        <begin position="34"/>
        <end position="568"/>
    </location>
</feature>
<dbReference type="InterPro" id="IPR006860">
    <property type="entry name" value="FecR"/>
</dbReference>
<protein>
    <recommendedName>
        <fullName evidence="6">FecR family protein</fullName>
    </recommendedName>
</protein>
<name>A0ABN6PJM4_9BURK</name>
<dbReference type="EMBL" id="AP025730">
    <property type="protein sequence ID" value="BDI05301.1"/>
    <property type="molecule type" value="Genomic_DNA"/>
</dbReference>
<sequence length="568" mass="59840">MTAFLFRQPAGHPWSIPLAVGAALVLAALPAWAGEGAVPADPVFTYTTSAGDTLIGLGKRFLVDPARWPELAKVNRVPNANRIPTGQTLAIPLRLMATQPAPGQVLSASGEVQGTGQQPVLAGQALPPGAELRTGEGQATVRLADGTLLHLRAGSQLVVDTAHRVTKAGVVQSGVTLQRGQVDVQAQKAPAGMPGFRVGTPQGVLGVRGTEFRVRADEQEATTRGEVLEGAVAVDGLGGQPGRPGQPAQPGQRVQAGQGVVVDRSGQVALPVALLAAPDLSALPLLQERPLVRFTLAPQAGAVAYRAQVATEGGFATLAADVRSDSTELRIAGLPDGDHVMRVLAEDAQGLQGLNAEHRFRLKARPEPPLPSAPQPRTIIAGQGVQLAWTANPEARSYRLQLAQSEDFSQPLLRDLRGHEAAALALDGLAPGVYFWRLASERSATDQGPFGAAQRFEMRAIPKPPAPPEVGDRSIRLAWEGLPGQTFEVQFARAPDFAPVLLERRTRTPALEIELPGGGRFFVRVRALDPDGFVGPYSSPQQFQLPTCLRDGQLGCVKADGQSVQVAD</sequence>